<reference evidence="3" key="2">
    <citation type="submission" date="2025-09" db="UniProtKB">
        <authorList>
            <consortium name="Ensembl"/>
        </authorList>
    </citation>
    <scope>IDENTIFICATION</scope>
</reference>
<feature type="compositionally biased region" description="Basic and acidic residues" evidence="1">
    <location>
        <begin position="18"/>
        <end position="29"/>
    </location>
</feature>
<evidence type="ECO:0000259" key="2">
    <source>
        <dbReference type="PROSITE" id="PS50235"/>
    </source>
</evidence>
<feature type="compositionally biased region" description="Acidic residues" evidence="1">
    <location>
        <begin position="1"/>
        <end position="12"/>
    </location>
</feature>
<dbReference type="AlphaFoldDB" id="A0A3B3S873"/>
<proteinExistence type="predicted"/>
<dbReference type="InterPro" id="IPR038765">
    <property type="entry name" value="Papain-like_cys_pep_sf"/>
</dbReference>
<reference evidence="3" key="1">
    <citation type="submission" date="2025-08" db="UniProtKB">
        <authorList>
            <consortium name="Ensembl"/>
        </authorList>
    </citation>
    <scope>IDENTIFICATION</scope>
</reference>
<dbReference type="FunFam" id="3.90.70.10:FF:000043">
    <property type="entry name" value="Ubiquitin carboxyl-terminal hydrolase 40"/>
    <property type="match status" value="1"/>
</dbReference>
<dbReference type="InterPro" id="IPR057763">
    <property type="entry name" value="UBL_USP40"/>
</dbReference>
<evidence type="ECO:0000256" key="1">
    <source>
        <dbReference type="SAM" id="MobiDB-lite"/>
    </source>
</evidence>
<dbReference type="STRING" id="1676925.ENSPKIP00000026663"/>
<dbReference type="PROSITE" id="PS00973">
    <property type="entry name" value="USP_2"/>
    <property type="match status" value="1"/>
</dbReference>
<dbReference type="GO" id="GO:0005829">
    <property type="term" value="C:cytosol"/>
    <property type="evidence" value="ECO:0007669"/>
    <property type="project" value="TreeGrafter"/>
</dbReference>
<sequence length="1189" mass="132139">MFGNLFEEDEEGFSPVTVDKRVDKGKDAEPPPARGTVNLSGIRNQGGTCYLNSLLQTLLFTPEFREELFRLGPDELGCLEDKDKPEAKVRVIPLELQRLFAELLLLDQQTASTAQLTDSFGWTSREESSQHDVQELNRILFSALESSLVGTSGSDLIHRLYHGVVVNQIVCKECGNVSEREEDYLDLTVSVSGLGGLEEALWSMFVEEEVFDGNNLYRCSRCNVLVKATKSAKLRKLPPFLTVSLLRFSFDFAKCERFKETGRYTFPLSANLKPFCEQAEQPDSEYTYELFSVIIHKGGCHGGHYHVYIKDIDELGHWEMPVRLCVNTNIAVLVEIYRNILSGQEASRTVLVDQLGQKLLDKIGISWNKKFRKQHGPIGKFLQSQSDVFLLVSNGTRVTLKATTPTVAGGDAAPESQAAEEGPGAGDGPHWFDLNDSTVTPIHERDIQKQFQGKESAYMLFYRKAGLLRPQEAKQNRGYTVPPHLLQMAQEENVTLQQRRWGEYDASANTVQVRLHLAPQYRLENGALQPKAAAEDTVTLSFDRRRTVGDFRLAVYQMQDLWEGDMALTVARKLPAGLHLYNTLTDDAQSLYAVGVSDGSDLFVWNGREVSGAPLRMGCEWEPVLLTLLRACDEAAGDGGVAGSSALMPEPRGFPGGATLGALRQAVGPEDTLLCREESRPGCEGGGGSGWRVFPPADMQRTLKELALKDGDSLLVLEPQVFDTSLFSLTGDTVTVTTPSDCRWLQVESHLCAARGAQGEGGEDEGARKQAKISASGSTLLSEVKLSAIEELKLQDQFKGVPCCLRQADRTGKLLPPVREDMTVREAGIKLMTSLVLCPGAAPGPHQLFLYFTVSPPVGTEAEMEIIVEETITVKEVSRACECWHLRKMDWCEELGDALTDEVRRLKYRDKVPRRTLLFRRNLHPELLCKDVAFGPYAGNRPALAWRFSAVWVSLAMELISPGPRQVLTLPPLHDLCVPSPAFLRVWLLESRRPGRILRGNLQPLQKLKLASGTELCVQRLQKEENLGPKELLLNVQIGIPGERSYYPSQEVVWDTGRDGSARGLRQAIAAHCSLCPDSLIIAKYCPEKYSWMVISSWTQQVSKRKKKKKTESLLGAPFHLRDGDVIGGKNLLIDSNREFSTPEDELGQQRLQEEAGTWAKGYVALECKGSRKSRKPEVALSINVGMFR</sequence>
<dbReference type="GO" id="GO:0005634">
    <property type="term" value="C:nucleus"/>
    <property type="evidence" value="ECO:0007669"/>
    <property type="project" value="TreeGrafter"/>
</dbReference>
<keyword evidence="4" id="KW-1185">Reference proteome</keyword>
<dbReference type="InterPro" id="IPR001394">
    <property type="entry name" value="Peptidase_C19_UCH"/>
</dbReference>
<accession>A0A3B3S873</accession>
<protein>
    <submittedName>
        <fullName evidence="3">Ubiquitin specific peptidase 40</fullName>
    </submittedName>
</protein>
<evidence type="ECO:0000313" key="3">
    <source>
        <dbReference type="Ensembl" id="ENSPKIP00000026663.1"/>
    </source>
</evidence>
<evidence type="ECO:0000313" key="4">
    <source>
        <dbReference type="Proteomes" id="UP000261540"/>
    </source>
</evidence>
<dbReference type="InterPro" id="IPR028889">
    <property type="entry name" value="USP"/>
</dbReference>
<dbReference type="SUPFAM" id="SSF54001">
    <property type="entry name" value="Cysteine proteinases"/>
    <property type="match status" value="1"/>
</dbReference>
<dbReference type="GO" id="GO:0039021">
    <property type="term" value="P:pronephric glomerulus development"/>
    <property type="evidence" value="ECO:0007669"/>
    <property type="project" value="Ensembl"/>
</dbReference>
<feature type="domain" description="USP" evidence="2">
    <location>
        <begin position="40"/>
        <end position="465"/>
    </location>
</feature>
<dbReference type="Proteomes" id="UP000261540">
    <property type="component" value="Unplaced"/>
</dbReference>
<name>A0A3B3S873_9TELE</name>
<dbReference type="PROSITE" id="PS50235">
    <property type="entry name" value="USP_3"/>
    <property type="match status" value="1"/>
</dbReference>
<feature type="region of interest" description="Disordered" evidence="1">
    <location>
        <begin position="405"/>
        <end position="429"/>
    </location>
</feature>
<dbReference type="Gene3D" id="3.90.70.10">
    <property type="entry name" value="Cysteine proteinases"/>
    <property type="match status" value="1"/>
</dbReference>
<dbReference type="PROSITE" id="PS00972">
    <property type="entry name" value="USP_1"/>
    <property type="match status" value="1"/>
</dbReference>
<dbReference type="GO" id="GO:0004843">
    <property type="term" value="F:cysteine-type deubiquitinase activity"/>
    <property type="evidence" value="ECO:0007669"/>
    <property type="project" value="InterPro"/>
</dbReference>
<dbReference type="PANTHER" id="PTHR24006">
    <property type="entry name" value="UBIQUITIN CARBOXYL-TERMINAL HYDROLASE"/>
    <property type="match status" value="1"/>
</dbReference>
<dbReference type="Ensembl" id="ENSPKIT00000007421.1">
    <property type="protein sequence ID" value="ENSPKIP00000026663.1"/>
    <property type="gene ID" value="ENSPKIG00000009015.1"/>
</dbReference>
<dbReference type="GO" id="GO:0016579">
    <property type="term" value="P:protein deubiquitination"/>
    <property type="evidence" value="ECO:0007669"/>
    <property type="project" value="InterPro"/>
</dbReference>
<feature type="region of interest" description="Disordered" evidence="1">
    <location>
        <begin position="1"/>
        <end position="39"/>
    </location>
</feature>
<dbReference type="Pfam" id="PF25822">
    <property type="entry name" value="UBL_USP40"/>
    <property type="match status" value="1"/>
</dbReference>
<dbReference type="InterPro" id="IPR050164">
    <property type="entry name" value="Peptidase_C19"/>
</dbReference>
<dbReference type="InterPro" id="IPR018200">
    <property type="entry name" value="USP_CS"/>
</dbReference>
<organism evidence="3 4">
    <name type="scientific">Paramormyrops kingsleyae</name>
    <dbReference type="NCBI Taxonomy" id="1676925"/>
    <lineage>
        <taxon>Eukaryota</taxon>
        <taxon>Metazoa</taxon>
        <taxon>Chordata</taxon>
        <taxon>Craniata</taxon>
        <taxon>Vertebrata</taxon>
        <taxon>Euteleostomi</taxon>
        <taxon>Actinopterygii</taxon>
        <taxon>Neopterygii</taxon>
        <taxon>Teleostei</taxon>
        <taxon>Osteoglossocephala</taxon>
        <taxon>Osteoglossomorpha</taxon>
        <taxon>Osteoglossiformes</taxon>
        <taxon>Mormyridae</taxon>
        <taxon>Paramormyrops</taxon>
    </lineage>
</organism>
<dbReference type="GeneTree" id="ENSGT00940000157267"/>
<dbReference type="Pfam" id="PF00443">
    <property type="entry name" value="UCH"/>
    <property type="match status" value="1"/>
</dbReference>
<dbReference type="PANTHER" id="PTHR24006:SF842">
    <property type="entry name" value="UBIQUITIN CARBOXYL-TERMINAL HYDROLASE 40"/>
    <property type="match status" value="1"/>
</dbReference>